<evidence type="ECO:0000313" key="1">
    <source>
        <dbReference type="EMBL" id="TFW71498.1"/>
    </source>
</evidence>
<protein>
    <submittedName>
        <fullName evidence="1">Uncharacterized protein</fullName>
    </submittedName>
</protein>
<organism evidence="1 2">
    <name type="scientific">Methylotenera oryzisoli</name>
    <dbReference type="NCBI Taxonomy" id="2080758"/>
    <lineage>
        <taxon>Bacteria</taxon>
        <taxon>Pseudomonadati</taxon>
        <taxon>Pseudomonadota</taxon>
        <taxon>Betaproteobacteria</taxon>
        <taxon>Nitrosomonadales</taxon>
        <taxon>Methylophilaceae</taxon>
        <taxon>Methylotenera</taxon>
    </lineage>
</organism>
<sequence length="68" mass="7668">MQFQCKACSTKIEYDPAITLEAMPKGWRMHQIGTSRVLLCKSCGSQIDFNGEHSPYLKQMLTTGKNNT</sequence>
<evidence type="ECO:0000313" key="2">
    <source>
        <dbReference type="Proteomes" id="UP000297706"/>
    </source>
</evidence>
<keyword evidence="2" id="KW-1185">Reference proteome</keyword>
<proteinExistence type="predicted"/>
<dbReference type="AlphaFoldDB" id="A0A4Y9VRW2"/>
<reference evidence="1 2" key="1">
    <citation type="submission" date="2018-02" db="EMBL/GenBank/DDBJ databases">
        <title>A novel lanthanide dependent methylotroph, Methylotenera sp. La3113.</title>
        <authorList>
            <person name="Lv H."/>
            <person name="Tani A."/>
        </authorList>
    </citation>
    <scope>NUCLEOTIDE SEQUENCE [LARGE SCALE GENOMIC DNA]</scope>
    <source>
        <strain evidence="1 2">La3113</strain>
    </source>
</reference>
<accession>A0A4Y9VRW2</accession>
<dbReference type="EMBL" id="PQVH01000008">
    <property type="protein sequence ID" value="TFW71498.1"/>
    <property type="molecule type" value="Genomic_DNA"/>
</dbReference>
<name>A0A4Y9VRW2_9PROT</name>
<dbReference type="Proteomes" id="UP000297706">
    <property type="component" value="Unassembled WGS sequence"/>
</dbReference>
<gene>
    <name evidence="1" type="ORF">C3Y98_05215</name>
</gene>
<comment type="caution">
    <text evidence="1">The sequence shown here is derived from an EMBL/GenBank/DDBJ whole genome shotgun (WGS) entry which is preliminary data.</text>
</comment>